<evidence type="ECO:0000256" key="2">
    <source>
        <dbReference type="ARBA" id="ARBA00004496"/>
    </source>
</evidence>
<keyword evidence="12 15" id="KW-0460">Magnesium</keyword>
<dbReference type="EMBL" id="RBKU01000001">
    <property type="protein sequence ID" value="RKR81160.1"/>
    <property type="molecule type" value="Genomic_DNA"/>
</dbReference>
<keyword evidence="9 15" id="KW-0479">Metal-binding</keyword>
<dbReference type="InterPro" id="IPR005904">
    <property type="entry name" value="Hxn_phspho_trans"/>
</dbReference>
<dbReference type="InterPro" id="IPR029057">
    <property type="entry name" value="PRTase-like"/>
</dbReference>
<proteinExistence type="inferred from homology"/>
<keyword evidence="6 15" id="KW-0963">Cytoplasm</keyword>
<feature type="domain" description="Phosphoribosyltransferase" evidence="16">
    <location>
        <begin position="18"/>
        <end position="165"/>
    </location>
</feature>
<dbReference type="GO" id="GO:0032264">
    <property type="term" value="P:IMP salvage"/>
    <property type="evidence" value="ECO:0007669"/>
    <property type="project" value="UniProtKB-UniPathway"/>
</dbReference>
<evidence type="ECO:0000256" key="7">
    <source>
        <dbReference type="ARBA" id="ARBA00022676"/>
    </source>
</evidence>
<sequence length="179" mass="20338">MIIHVADLSFKKMIDYDAINTRCQQIGAELTLEYEACNPIFIGVLNGSFMFIAELMKYVDIPAQVAFMKLSSYAGGLESKRVITDEFDLSVNIEDRDVILVEDIVDTGNTLRYLIDKIQTRKPKSVSTCTLLYKPDAVELEIPELKHVGFEIENKFVVGFGLDYKELGRNLKDIYQLVL</sequence>
<keyword evidence="18" id="KW-1185">Reference proteome</keyword>
<keyword evidence="10 15" id="KW-0660">Purine salvage</keyword>
<evidence type="ECO:0000256" key="6">
    <source>
        <dbReference type="ARBA" id="ARBA00022490"/>
    </source>
</evidence>
<dbReference type="GO" id="GO:0032263">
    <property type="term" value="P:GMP salvage"/>
    <property type="evidence" value="ECO:0007669"/>
    <property type="project" value="TreeGrafter"/>
</dbReference>
<evidence type="ECO:0000256" key="12">
    <source>
        <dbReference type="ARBA" id="ARBA00022842"/>
    </source>
</evidence>
<dbReference type="SUPFAM" id="SSF53271">
    <property type="entry name" value="PRTase-like"/>
    <property type="match status" value="1"/>
</dbReference>
<evidence type="ECO:0000256" key="14">
    <source>
        <dbReference type="ARBA" id="ARBA00049402"/>
    </source>
</evidence>
<evidence type="ECO:0000256" key="11">
    <source>
        <dbReference type="ARBA" id="ARBA00022741"/>
    </source>
</evidence>
<dbReference type="GO" id="GO:0000287">
    <property type="term" value="F:magnesium ion binding"/>
    <property type="evidence" value="ECO:0007669"/>
    <property type="project" value="TreeGrafter"/>
</dbReference>
<evidence type="ECO:0000256" key="15">
    <source>
        <dbReference type="RuleBase" id="RU364099"/>
    </source>
</evidence>
<dbReference type="CDD" id="cd06223">
    <property type="entry name" value="PRTases_typeI"/>
    <property type="match status" value="1"/>
</dbReference>
<keyword evidence="11 15" id="KW-0547">Nucleotide-binding</keyword>
<evidence type="ECO:0000256" key="8">
    <source>
        <dbReference type="ARBA" id="ARBA00022679"/>
    </source>
</evidence>
<dbReference type="GO" id="GO:0005829">
    <property type="term" value="C:cytosol"/>
    <property type="evidence" value="ECO:0007669"/>
    <property type="project" value="TreeGrafter"/>
</dbReference>
<organism evidence="17 18">
    <name type="scientific">Mucilaginibacter gracilis</name>
    <dbReference type="NCBI Taxonomy" id="423350"/>
    <lineage>
        <taxon>Bacteria</taxon>
        <taxon>Pseudomonadati</taxon>
        <taxon>Bacteroidota</taxon>
        <taxon>Sphingobacteriia</taxon>
        <taxon>Sphingobacteriales</taxon>
        <taxon>Sphingobacteriaceae</taxon>
        <taxon>Mucilaginibacter</taxon>
    </lineage>
</organism>
<dbReference type="GO" id="GO:0006178">
    <property type="term" value="P:guanine salvage"/>
    <property type="evidence" value="ECO:0007669"/>
    <property type="project" value="TreeGrafter"/>
</dbReference>
<comment type="subcellular location">
    <subcellularLocation>
        <location evidence="2 15">Cytoplasm</location>
    </subcellularLocation>
</comment>
<dbReference type="Pfam" id="PF00156">
    <property type="entry name" value="Pribosyltran"/>
    <property type="match status" value="1"/>
</dbReference>
<keyword evidence="8 15" id="KW-0808">Transferase</keyword>
<comment type="caution">
    <text evidence="17">The sequence shown here is derived from an EMBL/GenBank/DDBJ whole genome shotgun (WGS) entry which is preliminary data.</text>
</comment>
<gene>
    <name evidence="17" type="ORF">BDD43_1304</name>
</gene>
<dbReference type="Proteomes" id="UP000268007">
    <property type="component" value="Unassembled WGS sequence"/>
</dbReference>
<comment type="catalytic activity">
    <reaction evidence="13">
        <text>GMP + diphosphate = guanine + 5-phospho-alpha-D-ribose 1-diphosphate</text>
        <dbReference type="Rhea" id="RHEA:25424"/>
        <dbReference type="ChEBI" id="CHEBI:16235"/>
        <dbReference type="ChEBI" id="CHEBI:33019"/>
        <dbReference type="ChEBI" id="CHEBI:58017"/>
        <dbReference type="ChEBI" id="CHEBI:58115"/>
        <dbReference type="EC" id="2.4.2.8"/>
    </reaction>
    <physiologicalReaction direction="right-to-left" evidence="13">
        <dbReference type="Rhea" id="RHEA:25426"/>
    </physiologicalReaction>
</comment>
<keyword evidence="7 15" id="KW-0328">Glycosyltransferase</keyword>
<comment type="catalytic activity">
    <reaction evidence="14">
        <text>IMP + diphosphate = hypoxanthine + 5-phospho-alpha-D-ribose 1-diphosphate</text>
        <dbReference type="Rhea" id="RHEA:17973"/>
        <dbReference type="ChEBI" id="CHEBI:17368"/>
        <dbReference type="ChEBI" id="CHEBI:33019"/>
        <dbReference type="ChEBI" id="CHEBI:58017"/>
        <dbReference type="ChEBI" id="CHEBI:58053"/>
        <dbReference type="EC" id="2.4.2.8"/>
    </reaction>
    <physiologicalReaction direction="right-to-left" evidence="14">
        <dbReference type="Rhea" id="RHEA:17975"/>
    </physiologicalReaction>
</comment>
<dbReference type="AlphaFoldDB" id="A0A495IWW0"/>
<evidence type="ECO:0000256" key="1">
    <source>
        <dbReference type="ARBA" id="ARBA00001946"/>
    </source>
</evidence>
<evidence type="ECO:0000256" key="3">
    <source>
        <dbReference type="ARBA" id="ARBA00004669"/>
    </source>
</evidence>
<dbReference type="Gene3D" id="3.40.50.2020">
    <property type="match status" value="1"/>
</dbReference>
<evidence type="ECO:0000256" key="10">
    <source>
        <dbReference type="ARBA" id="ARBA00022726"/>
    </source>
</evidence>
<evidence type="ECO:0000256" key="5">
    <source>
        <dbReference type="ARBA" id="ARBA00011895"/>
    </source>
</evidence>
<dbReference type="GO" id="GO:0046100">
    <property type="term" value="P:hypoxanthine metabolic process"/>
    <property type="evidence" value="ECO:0007669"/>
    <property type="project" value="TreeGrafter"/>
</dbReference>
<evidence type="ECO:0000256" key="4">
    <source>
        <dbReference type="ARBA" id="ARBA00008391"/>
    </source>
</evidence>
<dbReference type="InterPro" id="IPR000836">
    <property type="entry name" value="PRTase_dom"/>
</dbReference>
<reference evidence="17 18" key="1">
    <citation type="submission" date="2018-10" db="EMBL/GenBank/DDBJ databases">
        <title>Genomic Encyclopedia of Archaeal and Bacterial Type Strains, Phase II (KMG-II): from individual species to whole genera.</title>
        <authorList>
            <person name="Goeker M."/>
        </authorList>
    </citation>
    <scope>NUCLEOTIDE SEQUENCE [LARGE SCALE GENOMIC DNA]</scope>
    <source>
        <strain evidence="17 18">DSM 18602</strain>
    </source>
</reference>
<dbReference type="GO" id="GO:0004422">
    <property type="term" value="F:hypoxanthine phosphoribosyltransferase activity"/>
    <property type="evidence" value="ECO:0007669"/>
    <property type="project" value="InterPro"/>
</dbReference>
<dbReference type="OrthoDB" id="9802824at2"/>
<evidence type="ECO:0000313" key="18">
    <source>
        <dbReference type="Proteomes" id="UP000268007"/>
    </source>
</evidence>
<dbReference type="PANTHER" id="PTHR43340">
    <property type="entry name" value="HYPOXANTHINE-GUANINE PHOSPHORIBOSYLTRANSFERASE"/>
    <property type="match status" value="1"/>
</dbReference>
<dbReference type="PANTHER" id="PTHR43340:SF1">
    <property type="entry name" value="HYPOXANTHINE PHOSPHORIBOSYLTRANSFERASE"/>
    <property type="match status" value="1"/>
</dbReference>
<protein>
    <recommendedName>
        <fullName evidence="5 15">Hypoxanthine phosphoribosyltransferase</fullName>
        <ecNumber evidence="5 15">2.4.2.8</ecNumber>
    </recommendedName>
</protein>
<dbReference type="GO" id="GO:0006166">
    <property type="term" value="P:purine ribonucleoside salvage"/>
    <property type="evidence" value="ECO:0007669"/>
    <property type="project" value="UniProtKB-KW"/>
</dbReference>
<evidence type="ECO:0000256" key="9">
    <source>
        <dbReference type="ARBA" id="ARBA00022723"/>
    </source>
</evidence>
<comment type="cofactor">
    <cofactor evidence="1 15">
        <name>Mg(2+)</name>
        <dbReference type="ChEBI" id="CHEBI:18420"/>
    </cofactor>
</comment>
<name>A0A495IWW0_9SPHI</name>
<comment type="similarity">
    <text evidence="4 15">Belongs to the purine/pyrimidine phosphoribosyltransferase family.</text>
</comment>
<dbReference type="NCBIfam" id="TIGR01203">
    <property type="entry name" value="HGPRTase"/>
    <property type="match status" value="1"/>
</dbReference>
<dbReference type="InterPro" id="IPR050408">
    <property type="entry name" value="HGPRT"/>
</dbReference>
<evidence type="ECO:0000259" key="16">
    <source>
        <dbReference type="Pfam" id="PF00156"/>
    </source>
</evidence>
<dbReference type="GO" id="GO:0000166">
    <property type="term" value="F:nucleotide binding"/>
    <property type="evidence" value="ECO:0007669"/>
    <property type="project" value="UniProtKB-KW"/>
</dbReference>
<evidence type="ECO:0000313" key="17">
    <source>
        <dbReference type="EMBL" id="RKR81160.1"/>
    </source>
</evidence>
<evidence type="ECO:0000256" key="13">
    <source>
        <dbReference type="ARBA" id="ARBA00048811"/>
    </source>
</evidence>
<dbReference type="EC" id="2.4.2.8" evidence="5 15"/>
<dbReference type="RefSeq" id="WP_121196887.1">
    <property type="nucleotide sequence ID" value="NZ_RBKU01000001.1"/>
</dbReference>
<dbReference type="GO" id="GO:0052657">
    <property type="term" value="F:guanine phosphoribosyltransferase activity"/>
    <property type="evidence" value="ECO:0007669"/>
    <property type="project" value="RHEA"/>
</dbReference>
<accession>A0A495IWW0</accession>
<dbReference type="UniPathway" id="UPA00591">
    <property type="reaction ID" value="UER00648"/>
</dbReference>
<comment type="pathway">
    <text evidence="3 15">Purine metabolism; IMP biosynthesis via salvage pathway; IMP from hypoxanthine: step 1/1.</text>
</comment>